<feature type="compositionally biased region" description="Low complexity" evidence="5">
    <location>
        <begin position="67"/>
        <end position="97"/>
    </location>
</feature>
<feature type="region of interest" description="Disordered" evidence="5">
    <location>
        <begin position="67"/>
        <end position="149"/>
    </location>
</feature>
<dbReference type="SUPFAM" id="SSF46626">
    <property type="entry name" value="Cytochrome c"/>
    <property type="match status" value="1"/>
</dbReference>
<feature type="transmembrane region" description="Helical" evidence="6">
    <location>
        <begin position="30"/>
        <end position="52"/>
    </location>
</feature>
<organism evidence="8 9">
    <name type="scientific">Deinococcus radiodurans (strain ATCC 13939 / DSM 20539 / JCM 16871 / CCUG 27074 / LMG 4051 / NBRC 15346 / NCIMB 9279 / VKM B-1422 / R1)</name>
    <dbReference type="NCBI Taxonomy" id="243230"/>
    <lineage>
        <taxon>Bacteria</taxon>
        <taxon>Thermotogati</taxon>
        <taxon>Deinococcota</taxon>
        <taxon>Deinococci</taxon>
        <taxon>Deinococcales</taxon>
        <taxon>Deinococcaceae</taxon>
        <taxon>Deinococcus</taxon>
    </lineage>
</organism>
<evidence type="ECO:0000259" key="7">
    <source>
        <dbReference type="PROSITE" id="PS51007"/>
    </source>
</evidence>
<keyword evidence="6" id="KW-0472">Membrane</keyword>
<feature type="domain" description="Cytochrome c" evidence="7">
    <location>
        <begin position="158"/>
        <end position="240"/>
    </location>
</feature>
<keyword evidence="6" id="KW-1133">Transmembrane helix</keyword>
<feature type="compositionally biased region" description="Low complexity" evidence="5">
    <location>
        <begin position="118"/>
        <end position="135"/>
    </location>
</feature>
<dbReference type="InterPro" id="IPR009056">
    <property type="entry name" value="Cyt_c-like_dom"/>
</dbReference>
<evidence type="ECO:0000256" key="3">
    <source>
        <dbReference type="ARBA" id="ARBA00023004"/>
    </source>
</evidence>
<keyword evidence="6" id="KW-0812">Transmembrane</keyword>
<dbReference type="PANTHER" id="PTHR35008">
    <property type="entry name" value="BLL4482 PROTEIN-RELATED"/>
    <property type="match status" value="1"/>
</dbReference>
<dbReference type="KEGG" id="dra:DR_A0275"/>
<dbReference type="PIR" id="B75581">
    <property type="entry name" value="B75581"/>
</dbReference>
<feature type="compositionally biased region" description="Polar residues" evidence="5">
    <location>
        <begin position="98"/>
        <end position="110"/>
    </location>
</feature>
<evidence type="ECO:0000256" key="4">
    <source>
        <dbReference type="PROSITE-ProRule" id="PRU00433"/>
    </source>
</evidence>
<dbReference type="STRING" id="243230.DR_A0275"/>
<dbReference type="HOGENOM" id="CLU_1029427_0_0_0"/>
<dbReference type="InParanoid" id="Q9RYN5"/>
<dbReference type="InterPro" id="IPR036909">
    <property type="entry name" value="Cyt_c-like_dom_sf"/>
</dbReference>
<dbReference type="PROSITE" id="PS51007">
    <property type="entry name" value="CYTC"/>
    <property type="match status" value="1"/>
</dbReference>
<reference evidence="8 9" key="1">
    <citation type="journal article" date="1999" name="Science">
        <title>Genome sequence of the radioresistant bacterium Deinococcus radiodurans R1.</title>
        <authorList>
            <person name="White O."/>
            <person name="Eisen J.A."/>
            <person name="Heidelberg J.F."/>
            <person name="Hickey E.K."/>
            <person name="Peterson J.D."/>
            <person name="Dodson R.J."/>
            <person name="Haft D.H."/>
            <person name="Gwinn M.L."/>
            <person name="Nelson W.C."/>
            <person name="Richardson D.L."/>
            <person name="Moffat K.S."/>
            <person name="Qin H."/>
            <person name="Jiang L."/>
            <person name="Pamphile W."/>
            <person name="Crosby M."/>
            <person name="Shen M."/>
            <person name="Vamathevan J.J."/>
            <person name="Lam P."/>
            <person name="McDonald L."/>
            <person name="Utterback T."/>
            <person name="Zalewski C."/>
            <person name="Makarova K.S."/>
            <person name="Aravind L."/>
            <person name="Daly M.J."/>
            <person name="Minton K.W."/>
            <person name="Fleischmann R.D."/>
            <person name="Ketchum K.A."/>
            <person name="Nelson K.E."/>
            <person name="Salzberg S."/>
            <person name="Smith H.O."/>
            <person name="Venter J.C."/>
            <person name="Fraser C.M."/>
        </authorList>
    </citation>
    <scope>NUCLEOTIDE SEQUENCE [LARGE SCALE GENOMIC DNA]</scope>
    <source>
        <strain evidence="9">ATCC 13939 / DSM 20539 / JCM 16871 / LMG 4051 / NBRC 15346 / NCIMB 9279 / R1 / VKM B-1422</strain>
    </source>
</reference>
<dbReference type="Pfam" id="PF13442">
    <property type="entry name" value="Cytochrome_CBB3"/>
    <property type="match status" value="1"/>
</dbReference>
<accession>Q9RYN5</accession>
<dbReference type="Proteomes" id="UP000002524">
    <property type="component" value="Chromosome 2"/>
</dbReference>
<evidence type="ECO:0000313" key="9">
    <source>
        <dbReference type="Proteomes" id="UP000002524"/>
    </source>
</evidence>
<dbReference type="Gene3D" id="1.10.760.10">
    <property type="entry name" value="Cytochrome c-like domain"/>
    <property type="match status" value="1"/>
</dbReference>
<evidence type="ECO:0000256" key="5">
    <source>
        <dbReference type="SAM" id="MobiDB-lite"/>
    </source>
</evidence>
<keyword evidence="2 4" id="KW-0479">Metal-binding</keyword>
<dbReference type="PATRIC" id="fig|243230.17.peg.3166"/>
<evidence type="ECO:0000313" key="8">
    <source>
        <dbReference type="EMBL" id="AAF12482.1"/>
    </source>
</evidence>
<proteinExistence type="predicted"/>
<dbReference type="GO" id="GO:0020037">
    <property type="term" value="F:heme binding"/>
    <property type="evidence" value="ECO:0007669"/>
    <property type="project" value="InterPro"/>
</dbReference>
<dbReference type="EMBL" id="AE001825">
    <property type="protein sequence ID" value="AAF12482.1"/>
    <property type="molecule type" value="Genomic_DNA"/>
</dbReference>
<protein>
    <submittedName>
        <fullName evidence="8">Cytochrome C6, putative</fullName>
    </submittedName>
</protein>
<evidence type="ECO:0000256" key="2">
    <source>
        <dbReference type="ARBA" id="ARBA00022723"/>
    </source>
</evidence>
<dbReference type="OrthoDB" id="7933886at2"/>
<dbReference type="AlphaFoldDB" id="Q9RYN5"/>
<dbReference type="EnsemblBacteria" id="AAF12482">
    <property type="protein sequence ID" value="AAF12482"/>
    <property type="gene ID" value="DR_A0275"/>
</dbReference>
<dbReference type="PANTHER" id="PTHR35008:SF4">
    <property type="entry name" value="BLL4482 PROTEIN"/>
    <property type="match status" value="1"/>
</dbReference>
<dbReference type="PaxDb" id="243230-DR_A0275"/>
<sequence>MSFLPAASVDREFRFSPGGPMSSSPRNFSLVPTLLLSLALGVILGVIFLLLFNPAVKRNTAAQNGQVMTQTSQNTSTQTTQSSQSTQGTQSTDQTAQNQSGQNQTAQTNAAGGLGTTGQEAQGQNGQNANGQNAAPEDPAHGTTQAADPVKGRTYDFFTGQTGAELYVEVCQSCHMPGGKGANGGGGVYNYPALAGNAKLASAPYVESMVLNGNGGMPGFAHYLSDEQAAKIVNYVRTELNNNQDQVKPEDLKQIRPPVEREMTFGEDAG</sequence>
<name>Q9RYN5_DEIRA</name>
<dbReference type="GO" id="GO:0009055">
    <property type="term" value="F:electron transfer activity"/>
    <property type="evidence" value="ECO:0007669"/>
    <property type="project" value="InterPro"/>
</dbReference>
<evidence type="ECO:0000256" key="1">
    <source>
        <dbReference type="ARBA" id="ARBA00022617"/>
    </source>
</evidence>
<keyword evidence="1 4" id="KW-0349">Heme</keyword>
<dbReference type="GO" id="GO:0046872">
    <property type="term" value="F:metal ion binding"/>
    <property type="evidence" value="ECO:0007669"/>
    <property type="project" value="UniProtKB-KW"/>
</dbReference>
<dbReference type="InterPro" id="IPR051459">
    <property type="entry name" value="Cytochrome_c-type_DH"/>
</dbReference>
<keyword evidence="3 4" id="KW-0408">Iron</keyword>
<keyword evidence="9" id="KW-1185">Reference proteome</keyword>
<gene>
    <name evidence="8" type="ordered locus">DR_A0275</name>
</gene>
<evidence type="ECO:0000256" key="6">
    <source>
        <dbReference type="SAM" id="Phobius"/>
    </source>
</evidence>
<dbReference type="eggNOG" id="COG2010">
    <property type="taxonomic scope" value="Bacteria"/>
</dbReference>